<sequence>MPSVHAERNRRGRQRSREGDTMLKLYRFPGATCAAKVLMALAEKSVLFEDICLDRTELATDWYRRLNPAGVVPTVIHDGVVIVESSVILNYIEDRFLGSGTRLRPDEPLLRASMNHWLKLLDDMLPSLGTATYAIAARDRYLALPQAERDAYYDAIPDAYVRQSRRDAIELGLAAPEAARALENLVGLTARVEDSLRDRPFLCGDFSLADISLAPFISRIETLGILASAPERPLFDGWWARVRERPSFITGVEGSTPAPAVAALRAAGTRHAEEIAGLIRVPVAG</sequence>
<dbReference type="Gene3D" id="3.40.30.10">
    <property type="entry name" value="Glutaredoxin"/>
    <property type="match status" value="1"/>
</dbReference>
<dbReference type="PANTHER" id="PTHR44051:SF8">
    <property type="entry name" value="GLUTATHIONE S-TRANSFERASE GSTA"/>
    <property type="match status" value="1"/>
</dbReference>
<dbReference type="SUPFAM" id="SSF52833">
    <property type="entry name" value="Thioredoxin-like"/>
    <property type="match status" value="1"/>
</dbReference>
<dbReference type="Proteomes" id="UP000248597">
    <property type="component" value="Unassembled WGS sequence"/>
</dbReference>
<dbReference type="InterPro" id="IPR010987">
    <property type="entry name" value="Glutathione-S-Trfase_C-like"/>
</dbReference>
<gene>
    <name evidence="3" type="ORF">DI569_00045</name>
</gene>
<comment type="caution">
    <text evidence="3">The sequence shown here is derived from an EMBL/GenBank/DDBJ whole genome shotgun (WGS) entry which is preliminary data.</text>
</comment>
<dbReference type="SUPFAM" id="SSF47616">
    <property type="entry name" value="GST C-terminal domain-like"/>
    <property type="match status" value="1"/>
</dbReference>
<dbReference type="Pfam" id="PF13409">
    <property type="entry name" value="GST_N_2"/>
    <property type="match status" value="1"/>
</dbReference>
<protein>
    <recommendedName>
        <fullName evidence="5">Glutathione S-transferase family protein</fullName>
    </recommendedName>
</protein>
<evidence type="ECO:0000313" key="3">
    <source>
        <dbReference type="EMBL" id="PZQ24613.1"/>
    </source>
</evidence>
<feature type="domain" description="GST N-terminal" evidence="1">
    <location>
        <begin position="21"/>
        <end position="100"/>
    </location>
</feature>
<accession>A0A2W5N3I5</accession>
<dbReference type="PROSITE" id="PS50405">
    <property type="entry name" value="GST_CTER"/>
    <property type="match status" value="1"/>
</dbReference>
<name>A0A2W5N3I5_SPHMC</name>
<dbReference type="PANTHER" id="PTHR44051">
    <property type="entry name" value="GLUTATHIONE S-TRANSFERASE-RELATED"/>
    <property type="match status" value="1"/>
</dbReference>
<dbReference type="InterPro" id="IPR040079">
    <property type="entry name" value="Glutathione_S-Trfase"/>
</dbReference>
<dbReference type="CDD" id="cd00299">
    <property type="entry name" value="GST_C_family"/>
    <property type="match status" value="1"/>
</dbReference>
<evidence type="ECO:0000259" key="2">
    <source>
        <dbReference type="PROSITE" id="PS50405"/>
    </source>
</evidence>
<dbReference type="SFLD" id="SFLDS00019">
    <property type="entry name" value="Glutathione_Transferase_(cytos"/>
    <property type="match status" value="1"/>
</dbReference>
<evidence type="ECO:0000313" key="4">
    <source>
        <dbReference type="Proteomes" id="UP000248597"/>
    </source>
</evidence>
<feature type="domain" description="GST C-terminal" evidence="2">
    <location>
        <begin position="107"/>
        <end position="261"/>
    </location>
</feature>
<dbReference type="CDD" id="cd00570">
    <property type="entry name" value="GST_N_family"/>
    <property type="match status" value="1"/>
</dbReference>
<dbReference type="PROSITE" id="PS50404">
    <property type="entry name" value="GST_NTER"/>
    <property type="match status" value="1"/>
</dbReference>
<dbReference type="Pfam" id="PF00043">
    <property type="entry name" value="GST_C"/>
    <property type="match status" value="1"/>
</dbReference>
<dbReference type="InterPro" id="IPR036249">
    <property type="entry name" value="Thioredoxin-like_sf"/>
</dbReference>
<evidence type="ECO:0000259" key="1">
    <source>
        <dbReference type="PROSITE" id="PS50404"/>
    </source>
</evidence>
<dbReference type="InterPro" id="IPR036282">
    <property type="entry name" value="Glutathione-S-Trfase_C_sf"/>
</dbReference>
<dbReference type="SFLD" id="SFLDG00358">
    <property type="entry name" value="Main_(cytGST)"/>
    <property type="match status" value="1"/>
</dbReference>
<reference evidence="3 4" key="1">
    <citation type="submission" date="2017-08" db="EMBL/GenBank/DDBJ databases">
        <title>Infants hospitalized years apart are colonized by the same room-sourced microbial strains.</title>
        <authorList>
            <person name="Brooks B."/>
            <person name="Olm M.R."/>
            <person name="Firek B.A."/>
            <person name="Baker R."/>
            <person name="Thomas B.C."/>
            <person name="Morowitz M.J."/>
            <person name="Banfield J.F."/>
        </authorList>
    </citation>
    <scope>NUCLEOTIDE SEQUENCE [LARGE SCALE GENOMIC DNA]</scope>
    <source>
        <strain evidence="3">S2_005_003_R2_47</strain>
    </source>
</reference>
<evidence type="ECO:0008006" key="5">
    <source>
        <dbReference type="Google" id="ProtNLM"/>
    </source>
</evidence>
<dbReference type="AlphaFoldDB" id="A0A2W5N3I5"/>
<proteinExistence type="predicted"/>
<dbReference type="Gene3D" id="1.20.1050.10">
    <property type="match status" value="1"/>
</dbReference>
<dbReference type="InterPro" id="IPR004046">
    <property type="entry name" value="GST_C"/>
</dbReference>
<dbReference type="InterPro" id="IPR004045">
    <property type="entry name" value="Glutathione_S-Trfase_N"/>
</dbReference>
<dbReference type="EMBL" id="QFPJ01000001">
    <property type="protein sequence ID" value="PZQ24613.1"/>
    <property type="molecule type" value="Genomic_DNA"/>
</dbReference>
<organism evidence="3 4">
    <name type="scientific">Sphingopyxis macrogoltabida</name>
    <name type="common">Sphingomonas macrogoltabidus</name>
    <dbReference type="NCBI Taxonomy" id="33050"/>
    <lineage>
        <taxon>Bacteria</taxon>
        <taxon>Pseudomonadati</taxon>
        <taxon>Pseudomonadota</taxon>
        <taxon>Alphaproteobacteria</taxon>
        <taxon>Sphingomonadales</taxon>
        <taxon>Sphingomonadaceae</taxon>
        <taxon>Sphingopyxis</taxon>
    </lineage>
</organism>